<name>A0A8J3IHM8_9CHLR</name>
<keyword evidence="3" id="KW-1185">Reference proteome</keyword>
<dbReference type="PROSITE" id="PS51186">
    <property type="entry name" value="GNAT"/>
    <property type="match status" value="1"/>
</dbReference>
<feature type="domain" description="N-acetyltransferase" evidence="1">
    <location>
        <begin position="3"/>
        <end position="158"/>
    </location>
</feature>
<dbReference type="Proteomes" id="UP000597444">
    <property type="component" value="Unassembled WGS sequence"/>
</dbReference>
<protein>
    <recommendedName>
        <fullName evidence="1">N-acetyltransferase domain-containing protein</fullName>
    </recommendedName>
</protein>
<dbReference type="AlphaFoldDB" id="A0A8J3IHM8"/>
<gene>
    <name evidence="2" type="ORF">KSF_015220</name>
</gene>
<dbReference type="CDD" id="cd04301">
    <property type="entry name" value="NAT_SF"/>
    <property type="match status" value="1"/>
</dbReference>
<dbReference type="InterPro" id="IPR000182">
    <property type="entry name" value="GNAT_dom"/>
</dbReference>
<accession>A0A8J3IHM8</accession>
<dbReference type="EMBL" id="BNJK01000001">
    <property type="protein sequence ID" value="GHO91474.1"/>
    <property type="molecule type" value="Genomic_DNA"/>
</dbReference>
<dbReference type="Pfam" id="PF00583">
    <property type="entry name" value="Acetyltransf_1"/>
    <property type="match status" value="1"/>
</dbReference>
<sequence length="227" mass="25829">MIVRLHNLSARSPHMGDVQAVTALMVQCDAAEFGIADPMEEDVQKNWQASGFDLKTDAWVIVTRAGHIVGYGEVRQSEEAQLSFAIYVHPDYRGRGIGTLLIWLVEERARQMARRLQLEQPVTLSIAISSFNQAAQRLLERERYAQERHFWRLLVDMDEAILPEANDGTEKGKVRVDLVVDAQNLMGATLLARRTGMYVARQYHVYEKVLHTGHTLMEQEKQWATVG</sequence>
<organism evidence="2 3">
    <name type="scientific">Reticulibacter mediterranei</name>
    <dbReference type="NCBI Taxonomy" id="2778369"/>
    <lineage>
        <taxon>Bacteria</taxon>
        <taxon>Bacillati</taxon>
        <taxon>Chloroflexota</taxon>
        <taxon>Ktedonobacteria</taxon>
        <taxon>Ktedonobacterales</taxon>
        <taxon>Reticulibacteraceae</taxon>
        <taxon>Reticulibacter</taxon>
    </lineage>
</organism>
<dbReference type="GO" id="GO:0016747">
    <property type="term" value="F:acyltransferase activity, transferring groups other than amino-acyl groups"/>
    <property type="evidence" value="ECO:0007669"/>
    <property type="project" value="InterPro"/>
</dbReference>
<dbReference type="Gene3D" id="3.40.630.30">
    <property type="match status" value="1"/>
</dbReference>
<comment type="caution">
    <text evidence="2">The sequence shown here is derived from an EMBL/GenBank/DDBJ whole genome shotgun (WGS) entry which is preliminary data.</text>
</comment>
<evidence type="ECO:0000313" key="3">
    <source>
        <dbReference type="Proteomes" id="UP000597444"/>
    </source>
</evidence>
<reference evidence="2" key="1">
    <citation type="submission" date="2020-10" db="EMBL/GenBank/DDBJ databases">
        <title>Taxonomic study of unclassified bacteria belonging to the class Ktedonobacteria.</title>
        <authorList>
            <person name="Yabe S."/>
            <person name="Wang C.M."/>
            <person name="Zheng Y."/>
            <person name="Sakai Y."/>
            <person name="Cavaletti L."/>
            <person name="Monciardini P."/>
            <person name="Donadio S."/>
        </authorList>
    </citation>
    <scope>NUCLEOTIDE SEQUENCE</scope>
    <source>
        <strain evidence="2">ID150040</strain>
    </source>
</reference>
<evidence type="ECO:0000313" key="2">
    <source>
        <dbReference type="EMBL" id="GHO91474.1"/>
    </source>
</evidence>
<dbReference type="SUPFAM" id="SSF55729">
    <property type="entry name" value="Acyl-CoA N-acyltransferases (Nat)"/>
    <property type="match status" value="1"/>
</dbReference>
<dbReference type="InterPro" id="IPR016181">
    <property type="entry name" value="Acyl_CoA_acyltransferase"/>
</dbReference>
<dbReference type="RefSeq" id="WP_220202368.1">
    <property type="nucleotide sequence ID" value="NZ_BNJK01000001.1"/>
</dbReference>
<proteinExistence type="predicted"/>
<evidence type="ECO:0000259" key="1">
    <source>
        <dbReference type="PROSITE" id="PS51186"/>
    </source>
</evidence>